<dbReference type="HAMAP" id="MF_01813">
    <property type="entry name" value="MenG_UbiE_methyltr"/>
    <property type="match status" value="1"/>
</dbReference>
<dbReference type="InterPro" id="IPR029063">
    <property type="entry name" value="SAM-dependent_MTases_sf"/>
</dbReference>
<evidence type="ECO:0000256" key="2">
    <source>
        <dbReference type="ARBA" id="ARBA00022679"/>
    </source>
</evidence>
<dbReference type="EMBL" id="CAFBQA010000004">
    <property type="protein sequence ID" value="CAB5034490.1"/>
    <property type="molecule type" value="Genomic_DNA"/>
</dbReference>
<dbReference type="InterPro" id="IPR004033">
    <property type="entry name" value="UbiE/COQ5_MeTrFase"/>
</dbReference>
<dbReference type="SUPFAM" id="SSF53335">
    <property type="entry name" value="S-adenosyl-L-methionine-dependent methyltransferases"/>
    <property type="match status" value="1"/>
</dbReference>
<keyword evidence="2" id="KW-0808">Transferase</keyword>
<keyword evidence="1" id="KW-0489">Methyltransferase</keyword>
<evidence type="ECO:0000313" key="4">
    <source>
        <dbReference type="EMBL" id="CAB4692632.1"/>
    </source>
</evidence>
<dbReference type="Pfam" id="PF01209">
    <property type="entry name" value="Ubie_methyltran"/>
    <property type="match status" value="1"/>
</dbReference>
<evidence type="ECO:0000256" key="3">
    <source>
        <dbReference type="ARBA" id="ARBA00022691"/>
    </source>
</evidence>
<dbReference type="GO" id="GO:0042181">
    <property type="term" value="P:ketone biosynthetic process"/>
    <property type="evidence" value="ECO:0007669"/>
    <property type="project" value="UniProtKB-ARBA"/>
</dbReference>
<accession>A0A6J6P2V1</accession>
<dbReference type="GO" id="GO:0032259">
    <property type="term" value="P:methylation"/>
    <property type="evidence" value="ECO:0007669"/>
    <property type="project" value="UniProtKB-KW"/>
</dbReference>
<dbReference type="NCBIfam" id="TIGR01934">
    <property type="entry name" value="MenG_MenH_UbiE"/>
    <property type="match status" value="1"/>
</dbReference>
<dbReference type="EMBL" id="CAEZXW010000004">
    <property type="protein sequence ID" value="CAB4692632.1"/>
    <property type="molecule type" value="Genomic_DNA"/>
</dbReference>
<dbReference type="EMBL" id="CAFBQF010000005">
    <property type="protein sequence ID" value="CAB5044864.1"/>
    <property type="molecule type" value="Genomic_DNA"/>
</dbReference>
<dbReference type="PANTHER" id="PTHR43591">
    <property type="entry name" value="METHYLTRANSFERASE"/>
    <property type="match status" value="1"/>
</dbReference>
<organism evidence="4">
    <name type="scientific">freshwater metagenome</name>
    <dbReference type="NCBI Taxonomy" id="449393"/>
    <lineage>
        <taxon>unclassified sequences</taxon>
        <taxon>metagenomes</taxon>
        <taxon>ecological metagenomes</taxon>
    </lineage>
</organism>
<dbReference type="GO" id="GO:0008168">
    <property type="term" value="F:methyltransferase activity"/>
    <property type="evidence" value="ECO:0007669"/>
    <property type="project" value="UniProtKB-KW"/>
</dbReference>
<gene>
    <name evidence="4" type="ORF">UFOPK2593_00153</name>
    <name evidence="5" type="ORF">UFOPK4234_00170</name>
    <name evidence="6" type="ORF">UFOPK4295_00180</name>
</gene>
<dbReference type="NCBIfam" id="NF001241">
    <property type="entry name" value="PRK00216.1-2"/>
    <property type="match status" value="1"/>
</dbReference>
<keyword evidence="3" id="KW-0949">S-adenosyl-L-methionine</keyword>
<protein>
    <submittedName>
        <fullName evidence="4">Unannotated protein</fullName>
    </submittedName>
</protein>
<dbReference type="InterPro" id="IPR023576">
    <property type="entry name" value="UbiE/COQ5_MeTrFase_CS"/>
</dbReference>
<dbReference type="PROSITE" id="PS01184">
    <property type="entry name" value="UBIE_2"/>
    <property type="match status" value="1"/>
</dbReference>
<reference evidence="4" key="1">
    <citation type="submission" date="2020-05" db="EMBL/GenBank/DDBJ databases">
        <authorList>
            <person name="Chiriac C."/>
            <person name="Salcher M."/>
            <person name="Ghai R."/>
            <person name="Kavagutti S V."/>
        </authorList>
    </citation>
    <scope>NUCLEOTIDE SEQUENCE</scope>
</reference>
<sequence>MSQIGDDYAMSRAHLDKSPNEVASMFDQVAKAYDFTNDLLSLGQTRRWRKVVQSAIEPKAGEYILDLAAGTGSSSLPLALAGATVIPCDFSIGMLEVGKKRQRGSAIEWGFTAGDALKLPFSDKSFDVVTISFGLRNVSNVDTALKEMLRVTKPGGRLVVCEFSHPTWRPFHTLYNEYLMKALPSIARKTSSNPDAYVYLAESIRAWPHQHELADQIEDAGWESAQWRDLTCGIVAIHRATRSAESLINQ</sequence>
<dbReference type="PROSITE" id="PS51608">
    <property type="entry name" value="SAM_MT_UBIE"/>
    <property type="match status" value="1"/>
</dbReference>
<evidence type="ECO:0000256" key="1">
    <source>
        <dbReference type="ARBA" id="ARBA00022603"/>
    </source>
</evidence>
<dbReference type="AlphaFoldDB" id="A0A6J6P2V1"/>
<name>A0A6J6P2V1_9ZZZZ</name>
<dbReference type="Gene3D" id="3.40.50.150">
    <property type="entry name" value="Vaccinia Virus protein VP39"/>
    <property type="match status" value="1"/>
</dbReference>
<evidence type="ECO:0000313" key="6">
    <source>
        <dbReference type="EMBL" id="CAB5044864.1"/>
    </source>
</evidence>
<proteinExistence type="inferred from homology"/>
<dbReference type="PANTHER" id="PTHR43591:SF24">
    <property type="entry name" value="2-METHOXY-6-POLYPRENYL-1,4-BENZOQUINOL METHYLASE, MITOCHONDRIAL"/>
    <property type="match status" value="1"/>
</dbReference>
<dbReference type="CDD" id="cd02440">
    <property type="entry name" value="AdoMet_MTases"/>
    <property type="match status" value="1"/>
</dbReference>
<evidence type="ECO:0000313" key="5">
    <source>
        <dbReference type="EMBL" id="CAB5034490.1"/>
    </source>
</evidence>